<proteinExistence type="predicted"/>
<gene>
    <name evidence="1" type="ORF">CCAN12_530010</name>
</gene>
<protein>
    <submittedName>
        <fullName evidence="1">Uncharacterized protein</fullName>
    </submittedName>
</protein>
<dbReference type="GeneID" id="69581067"/>
<organism evidence="1 2">
    <name type="scientific">Capnocytophaga canimorsus</name>
    <dbReference type="NCBI Taxonomy" id="28188"/>
    <lineage>
        <taxon>Bacteria</taxon>
        <taxon>Pseudomonadati</taxon>
        <taxon>Bacteroidota</taxon>
        <taxon>Flavobacteriia</taxon>
        <taxon>Flavobacteriales</taxon>
        <taxon>Flavobacteriaceae</taxon>
        <taxon>Capnocytophaga</taxon>
    </lineage>
</organism>
<dbReference type="Proteomes" id="UP000044026">
    <property type="component" value="Unassembled WGS sequence"/>
</dbReference>
<evidence type="ECO:0000313" key="2">
    <source>
        <dbReference type="Proteomes" id="UP000044026"/>
    </source>
</evidence>
<accession>A0A0B7H4U1</accession>
<name>A0A0B7H4U1_9FLAO</name>
<sequence>MKENKFDIYELPSGHEARFLEKMAKRQSETEKHLKIKRPTLKKVLYWSISVAASVVAILFWTSQKPLTLQNVSETAYQSEQYYLPIIQENINIIKNHTENKKITEDALKQLEKMNADYLVIRNKIIKEGHNKQLLNAMVINFDTQIKFSDNVIAMIL</sequence>
<reference evidence="1 2" key="1">
    <citation type="submission" date="2015-01" db="EMBL/GenBank/DDBJ databases">
        <authorList>
            <person name="Xiang T."/>
            <person name="Song Y."/>
            <person name="Huang L."/>
            <person name="Wang B."/>
            <person name="Wu P."/>
        </authorList>
    </citation>
    <scope>NUCLEOTIDE SEQUENCE [LARGE SCALE GENOMIC DNA]</scope>
    <source>
        <strain evidence="1 2">Cc12</strain>
    </source>
</reference>
<dbReference type="EMBL" id="CDOE01000049">
    <property type="protein sequence ID" value="CEN34385.1"/>
    <property type="molecule type" value="Genomic_DNA"/>
</dbReference>
<dbReference type="RefSeq" id="WP_041991367.1">
    <property type="nucleotide sequence ID" value="NZ_CP022382.1"/>
</dbReference>
<dbReference type="AlphaFoldDB" id="A0A0B7H4U1"/>
<evidence type="ECO:0000313" key="1">
    <source>
        <dbReference type="EMBL" id="CEN34385.1"/>
    </source>
</evidence>